<proteinExistence type="inferred from homology"/>
<dbReference type="PANTHER" id="PTHR43406:SF1">
    <property type="entry name" value="TRYPTOPHAN SYNTHASE ALPHA CHAIN, CHLOROPLASTIC"/>
    <property type="match status" value="1"/>
</dbReference>
<dbReference type="PANTHER" id="PTHR43406">
    <property type="entry name" value="TRYPTOPHAN SYNTHASE, ALPHA CHAIN"/>
    <property type="match status" value="1"/>
</dbReference>
<keyword evidence="4 9" id="KW-0028">Amino-acid biosynthesis</keyword>
<evidence type="ECO:0000313" key="12">
    <source>
        <dbReference type="Proteomes" id="UP000184241"/>
    </source>
</evidence>
<dbReference type="Proteomes" id="UP000184241">
    <property type="component" value="Unassembled WGS sequence"/>
</dbReference>
<evidence type="ECO:0000256" key="2">
    <source>
        <dbReference type="ARBA" id="ARBA00004733"/>
    </source>
</evidence>
<accession>A0A1M5XXD7</accession>
<protein>
    <recommendedName>
        <fullName evidence="9">Tryptophan synthase alpha chain</fullName>
        <ecNumber evidence="9">4.2.1.20</ecNumber>
    </recommendedName>
</protein>
<organism evidence="11 12">
    <name type="scientific">Clostridium intestinale DSM 6191</name>
    <dbReference type="NCBI Taxonomy" id="1121320"/>
    <lineage>
        <taxon>Bacteria</taxon>
        <taxon>Bacillati</taxon>
        <taxon>Bacillota</taxon>
        <taxon>Clostridia</taxon>
        <taxon>Eubacteriales</taxon>
        <taxon>Clostridiaceae</taxon>
        <taxon>Clostridium</taxon>
    </lineage>
</organism>
<dbReference type="InterPro" id="IPR002028">
    <property type="entry name" value="Trp_synthase_suA"/>
</dbReference>
<comment type="subunit">
    <text evidence="3 9">Tetramer of two alpha and two beta chains.</text>
</comment>
<dbReference type="GO" id="GO:0004834">
    <property type="term" value="F:tryptophan synthase activity"/>
    <property type="evidence" value="ECO:0007669"/>
    <property type="project" value="UniProtKB-UniRule"/>
</dbReference>
<dbReference type="GO" id="GO:0005829">
    <property type="term" value="C:cytosol"/>
    <property type="evidence" value="ECO:0007669"/>
    <property type="project" value="TreeGrafter"/>
</dbReference>
<keyword evidence="6 9" id="KW-0057">Aromatic amino acid biosynthesis</keyword>
<dbReference type="EMBL" id="FQXU01000005">
    <property type="protein sequence ID" value="SHI04244.1"/>
    <property type="molecule type" value="Genomic_DNA"/>
</dbReference>
<evidence type="ECO:0000256" key="9">
    <source>
        <dbReference type="HAMAP-Rule" id="MF_00131"/>
    </source>
</evidence>
<evidence type="ECO:0000256" key="1">
    <source>
        <dbReference type="ARBA" id="ARBA00003365"/>
    </source>
</evidence>
<evidence type="ECO:0000256" key="7">
    <source>
        <dbReference type="ARBA" id="ARBA00023239"/>
    </source>
</evidence>
<comment type="similarity">
    <text evidence="9 10">Belongs to the TrpA family.</text>
</comment>
<evidence type="ECO:0000256" key="6">
    <source>
        <dbReference type="ARBA" id="ARBA00023141"/>
    </source>
</evidence>
<comment type="function">
    <text evidence="1 9">The alpha subunit is responsible for the aldol cleavage of indoleglycerol phosphate to indole and glyceraldehyde 3-phosphate.</text>
</comment>
<evidence type="ECO:0000256" key="3">
    <source>
        <dbReference type="ARBA" id="ARBA00011270"/>
    </source>
</evidence>
<dbReference type="Gene3D" id="3.20.20.70">
    <property type="entry name" value="Aldolase class I"/>
    <property type="match status" value="1"/>
</dbReference>
<dbReference type="InterPro" id="IPR013785">
    <property type="entry name" value="Aldolase_TIM"/>
</dbReference>
<dbReference type="FunFam" id="3.20.20.70:FF:000037">
    <property type="entry name" value="Tryptophan synthase alpha chain"/>
    <property type="match status" value="1"/>
</dbReference>
<keyword evidence="5 9" id="KW-0822">Tryptophan biosynthesis</keyword>
<comment type="catalytic activity">
    <reaction evidence="8 9">
        <text>(1S,2R)-1-C-(indol-3-yl)glycerol 3-phosphate + L-serine = D-glyceraldehyde 3-phosphate + L-tryptophan + H2O</text>
        <dbReference type="Rhea" id="RHEA:10532"/>
        <dbReference type="ChEBI" id="CHEBI:15377"/>
        <dbReference type="ChEBI" id="CHEBI:33384"/>
        <dbReference type="ChEBI" id="CHEBI:57912"/>
        <dbReference type="ChEBI" id="CHEBI:58866"/>
        <dbReference type="ChEBI" id="CHEBI:59776"/>
        <dbReference type="EC" id="4.2.1.20"/>
    </reaction>
</comment>
<feature type="active site" description="Proton acceptor" evidence="9">
    <location>
        <position position="49"/>
    </location>
</feature>
<evidence type="ECO:0000313" key="11">
    <source>
        <dbReference type="EMBL" id="SHI04244.1"/>
    </source>
</evidence>
<comment type="pathway">
    <text evidence="2 9">Amino-acid biosynthesis; L-tryptophan biosynthesis; L-tryptophan from chorismate: step 5/5.</text>
</comment>
<sequence>MSNLLKLLNEKKEKGEKAFIPYIMVGEDSLERTYKDIMFLEKEGATLIELGIPFSDPASDGTVIQESGIKALKNGINVHKVFELISKIREVSEVPLVIMSYINPIFKFGLEEFFKRSSELSVQGVILPDVPIEEFSFIEKYIKKYEIDYVPLYSPTTPLERIKDLCEVGSGFLYVVTSLGVTGEKEIDKKNLGDSLAKIRENSTLPIMAGFGISSKDDVKEIKQYSDGVIIGSKIIKLLREDGYAEISELIKAARE</sequence>
<evidence type="ECO:0000256" key="4">
    <source>
        <dbReference type="ARBA" id="ARBA00022605"/>
    </source>
</evidence>
<dbReference type="EC" id="4.2.1.20" evidence="9"/>
<evidence type="ECO:0000256" key="5">
    <source>
        <dbReference type="ARBA" id="ARBA00022822"/>
    </source>
</evidence>
<reference evidence="11 12" key="1">
    <citation type="submission" date="2016-11" db="EMBL/GenBank/DDBJ databases">
        <authorList>
            <person name="Jaros S."/>
            <person name="Januszkiewicz K."/>
            <person name="Wedrychowicz H."/>
        </authorList>
    </citation>
    <scope>NUCLEOTIDE SEQUENCE [LARGE SCALE GENOMIC DNA]</scope>
    <source>
        <strain evidence="11 12">DSM 6191</strain>
    </source>
</reference>
<name>A0A1M5XXD7_9CLOT</name>
<gene>
    <name evidence="9" type="primary">trpA</name>
    <name evidence="11" type="ORF">SAMN02745941_01692</name>
</gene>
<dbReference type="InterPro" id="IPR011060">
    <property type="entry name" value="RibuloseP-bd_barrel"/>
</dbReference>
<feature type="active site" description="Proton acceptor" evidence="9">
    <location>
        <position position="60"/>
    </location>
</feature>
<evidence type="ECO:0000256" key="8">
    <source>
        <dbReference type="ARBA" id="ARBA00049047"/>
    </source>
</evidence>
<dbReference type="AlphaFoldDB" id="A0A1M5XXD7"/>
<evidence type="ECO:0000256" key="10">
    <source>
        <dbReference type="RuleBase" id="RU003662"/>
    </source>
</evidence>
<keyword evidence="7 9" id="KW-0456">Lyase</keyword>
<dbReference type="SUPFAM" id="SSF51366">
    <property type="entry name" value="Ribulose-phoshate binding barrel"/>
    <property type="match status" value="1"/>
</dbReference>
<dbReference type="NCBIfam" id="TIGR00262">
    <property type="entry name" value="trpA"/>
    <property type="match status" value="1"/>
</dbReference>
<dbReference type="RefSeq" id="WP_073018565.1">
    <property type="nucleotide sequence ID" value="NZ_FQXU01000005.1"/>
</dbReference>
<dbReference type="UniPathway" id="UPA00035">
    <property type="reaction ID" value="UER00044"/>
</dbReference>
<dbReference type="CDD" id="cd04724">
    <property type="entry name" value="Tryptophan_synthase_alpha"/>
    <property type="match status" value="1"/>
</dbReference>
<dbReference type="Pfam" id="PF00290">
    <property type="entry name" value="Trp_syntA"/>
    <property type="match status" value="1"/>
</dbReference>
<dbReference type="HAMAP" id="MF_00131">
    <property type="entry name" value="Trp_synth_alpha"/>
    <property type="match status" value="1"/>
</dbReference>